<dbReference type="GO" id="GO:0005737">
    <property type="term" value="C:cytoplasm"/>
    <property type="evidence" value="ECO:0007669"/>
    <property type="project" value="UniProtKB-SubCell"/>
</dbReference>
<gene>
    <name evidence="16" type="ORF">ACEWY4_022742</name>
</gene>
<keyword evidence="8" id="KW-1015">Disulfide bond</keyword>
<evidence type="ECO:0000256" key="3">
    <source>
        <dbReference type="ARBA" id="ARBA00022490"/>
    </source>
</evidence>
<feature type="domain" description="Ig-like" evidence="14">
    <location>
        <begin position="22"/>
        <end position="132"/>
    </location>
</feature>
<evidence type="ECO:0000256" key="7">
    <source>
        <dbReference type="ARBA" id="ARBA00023136"/>
    </source>
</evidence>
<dbReference type="InterPro" id="IPR003597">
    <property type="entry name" value="Ig_C1-set"/>
</dbReference>
<evidence type="ECO:0000256" key="9">
    <source>
        <dbReference type="ARBA" id="ARBA00023180"/>
    </source>
</evidence>
<keyword evidence="12" id="KW-1133">Transmembrane helix</keyword>
<feature type="domain" description="Ig-like" evidence="14">
    <location>
        <begin position="138"/>
        <end position="229"/>
    </location>
</feature>
<comment type="subcellular location">
    <subcellularLocation>
        <location evidence="2">Cytoplasm</location>
    </subcellularLocation>
    <subcellularLocation>
        <location evidence="1">Membrane</location>
    </subcellularLocation>
</comment>
<evidence type="ECO:0000256" key="4">
    <source>
        <dbReference type="ARBA" id="ARBA00022729"/>
    </source>
</evidence>
<evidence type="ECO:0000256" key="8">
    <source>
        <dbReference type="ARBA" id="ARBA00023157"/>
    </source>
</evidence>
<evidence type="ECO:0000256" key="1">
    <source>
        <dbReference type="ARBA" id="ARBA00004370"/>
    </source>
</evidence>
<dbReference type="Gene3D" id="2.60.40.10">
    <property type="entry name" value="Immunoglobulins"/>
    <property type="match status" value="2"/>
</dbReference>
<dbReference type="PANTHER" id="PTHR45690:SF19">
    <property type="entry name" value="NACHT, LRR AND PYD DOMAINS-CONTAINING PROTEIN 3"/>
    <property type="match status" value="1"/>
</dbReference>
<keyword evidence="17" id="KW-1185">Reference proteome</keyword>
<evidence type="ECO:0000256" key="5">
    <source>
        <dbReference type="ARBA" id="ARBA00022737"/>
    </source>
</evidence>
<keyword evidence="6" id="KW-0832">Ubl conjugation</keyword>
<dbReference type="Proteomes" id="UP001591681">
    <property type="component" value="Unassembled WGS sequence"/>
</dbReference>
<dbReference type="SUPFAM" id="SSF48726">
    <property type="entry name" value="Immunoglobulin"/>
    <property type="match status" value="2"/>
</dbReference>
<keyword evidence="3" id="KW-0963">Cytoplasm</keyword>
<evidence type="ECO:0000256" key="6">
    <source>
        <dbReference type="ARBA" id="ARBA00022843"/>
    </source>
</evidence>
<dbReference type="Pfam" id="PF07686">
    <property type="entry name" value="V-set"/>
    <property type="match status" value="1"/>
</dbReference>
<evidence type="ECO:0000313" key="17">
    <source>
        <dbReference type="Proteomes" id="UP001591681"/>
    </source>
</evidence>
<dbReference type="InterPro" id="IPR041267">
    <property type="entry name" value="NLRP_HD2"/>
</dbReference>
<feature type="transmembrane region" description="Helical" evidence="12">
    <location>
        <begin position="239"/>
        <end position="257"/>
    </location>
</feature>
<evidence type="ECO:0000259" key="15">
    <source>
        <dbReference type="PROSITE" id="PS50837"/>
    </source>
</evidence>
<dbReference type="Pfam" id="PF07654">
    <property type="entry name" value="C1-set"/>
    <property type="match status" value="1"/>
</dbReference>
<dbReference type="InterPro" id="IPR027417">
    <property type="entry name" value="P-loop_NTPase"/>
</dbReference>
<feature type="signal peptide" evidence="13">
    <location>
        <begin position="1"/>
        <end position="19"/>
    </location>
</feature>
<evidence type="ECO:0000256" key="2">
    <source>
        <dbReference type="ARBA" id="ARBA00004496"/>
    </source>
</evidence>
<dbReference type="InterPro" id="IPR036179">
    <property type="entry name" value="Ig-like_dom_sf"/>
</dbReference>
<dbReference type="InterPro" id="IPR003599">
    <property type="entry name" value="Ig_sub"/>
</dbReference>
<evidence type="ECO:0000256" key="13">
    <source>
        <dbReference type="SAM" id="SignalP"/>
    </source>
</evidence>
<dbReference type="InterPro" id="IPR050637">
    <property type="entry name" value="NLRP_innate_immun_reg"/>
</dbReference>
<keyword evidence="11" id="KW-0393">Immunoglobulin domain</keyword>
<keyword evidence="9" id="KW-0325">Glycoprotein</keyword>
<keyword evidence="4 13" id="KW-0732">Signal</keyword>
<dbReference type="SMART" id="SM00409">
    <property type="entry name" value="IG"/>
    <property type="match status" value="1"/>
</dbReference>
<dbReference type="Pfam" id="PF05729">
    <property type="entry name" value="NACHT"/>
    <property type="match status" value="1"/>
</dbReference>
<dbReference type="InterPro" id="IPR013106">
    <property type="entry name" value="Ig_V-set"/>
</dbReference>
<evidence type="ECO:0000313" key="16">
    <source>
        <dbReference type="EMBL" id="KAL2080889.1"/>
    </source>
</evidence>
<keyword evidence="12" id="KW-0812">Transmembrane</keyword>
<keyword evidence="7 12" id="KW-0472">Membrane</keyword>
<dbReference type="InterPro" id="IPR007110">
    <property type="entry name" value="Ig-like_dom"/>
</dbReference>
<dbReference type="GO" id="GO:0050863">
    <property type="term" value="P:regulation of T cell activation"/>
    <property type="evidence" value="ECO:0007669"/>
    <property type="project" value="UniProtKB-ARBA"/>
</dbReference>
<evidence type="ECO:0000256" key="10">
    <source>
        <dbReference type="ARBA" id="ARBA00023198"/>
    </source>
</evidence>
<dbReference type="InterPro" id="IPR013783">
    <property type="entry name" value="Ig-like_fold"/>
</dbReference>
<name>A0ABD1J1Z7_9TELE</name>
<evidence type="ECO:0000259" key="14">
    <source>
        <dbReference type="PROSITE" id="PS50835"/>
    </source>
</evidence>
<dbReference type="SUPFAM" id="SSF52540">
    <property type="entry name" value="P-loop containing nucleoside triphosphate hydrolases"/>
    <property type="match status" value="1"/>
</dbReference>
<organism evidence="16 17">
    <name type="scientific">Coilia grayii</name>
    <name type="common">Gray's grenadier anchovy</name>
    <dbReference type="NCBI Taxonomy" id="363190"/>
    <lineage>
        <taxon>Eukaryota</taxon>
        <taxon>Metazoa</taxon>
        <taxon>Chordata</taxon>
        <taxon>Craniata</taxon>
        <taxon>Vertebrata</taxon>
        <taxon>Euteleostomi</taxon>
        <taxon>Actinopterygii</taxon>
        <taxon>Neopterygii</taxon>
        <taxon>Teleostei</taxon>
        <taxon>Clupei</taxon>
        <taxon>Clupeiformes</taxon>
        <taxon>Clupeoidei</taxon>
        <taxon>Engraulidae</taxon>
        <taxon>Coilinae</taxon>
        <taxon>Coilia</taxon>
    </lineage>
</organism>
<keyword evidence="10" id="KW-0395">Inflammatory response</keyword>
<dbReference type="Gene3D" id="3.40.50.300">
    <property type="entry name" value="P-loop containing nucleotide triphosphate hydrolases"/>
    <property type="match status" value="1"/>
</dbReference>
<sequence>MKYLSVVVLLLFCTREAETVIPNPVVPGPVYGVVGDDLILPCYLKDNVSAVDMEVAWLIGNRVVHEYKRHQDITDNQMPEYRHRTRLFRDELQRGNVSLNLTSVRVSDTNTYRCFVAGQYGTGEDTLKVQVNEFGNHPEISDESHLNGSATLTCVTRNWASNTPQQPVIEWLDSMGNILKHLQDSEYWLSNGTTFYVQQRITVQENANNSYTCRVSYLNNKKQELYEVPRKLFAKNRNWWMSLLPVTVLVVSIIVLYKRFRMYSKLKVLKQYRKKHIPKFVNVDRYTEPRIVYGHRKWGSGEAIQKKKDYQETSVENLLRYDAQCLVILQGESGYGKSSTAEKILHDWWLKKKYLKRYDLVFLLKVDELSLLSSRNLLDLVSRNPKYKYKNMIGEIMDGSPHKILFVIDGFDELSLSEEDSKGSPIDPFTPALTKTIVCGLLSGHILAQASLLVTTRPSASATVENLCRSRTWKFAEILGFTEESMKNYCKMCFGDNTALFESLKEKPMQFSSCFNPMLCWIICEGIKNETQSFNNIVELGTTTSMYLVFFAKFLQHLSPDERQNILQQAKKIMEEDNVQLDLTNIPPQEGDPFRRTDQQRPFIHQSFLEFFASVSYTVLDDEEAQRQGEELLISANRVFLPQSPYSSHIPIVLKFLFGLSNEDIRRSLQNILELPDGHGLPSLLPQLKQWILDRSRSSPDGQTCLLLLQCLYEFHDEKFVKEAMDIMQTISLCYTPLTRTDCCVLQYCLKEHPSIKQLDLRHCNLTSEELKLLEPVWNTLQWDDLKLTAKALKSTDIDELMKRIIPSPSEQIDQTHVGTKKFIHLQFFESDLAEETVPGLLKTFQIRNISSYVSIEVDKDKAGDGVYLSFSAKSGGDVFQLTVEFRKQEPSEGQEADPEVLSISLALPASQASSTDWAHLLQVVHDLRRDRSVVQHLSSLPDLQELEIQVTHLTVDWASDILCRIHSCPSLKKVKIHVGDRNTQDNSAFSSVTLERDDERMRIRSFLRGLMHDKRSVHHAIMSHTATEPDVRILRQYTRTKDELFSRFDRDASTTESNQGDGNTMHRLLVKDSSDELAASLTLPTKEVSSHEQCKDLLNMILELKEEGDQDECVKALLSKHVGKAKLRVSCMPVSLAKTVLSFFNNASKMNVSIWTKNYRDEDNLCSQLEVKKDFFNLSVRDGKLGSFNLSVRDGKLSSSSYTAPFLSGITLTSEQTPVNMDWNLFFTSFHTLGTLRMSHPDVDVHVGHLLSCLHGQHGLQEVDLLVSCLSDGLTHSIEALKKDCPSSPKVRVLCGRNIQFGDTIKWIGEGKPEDGKFGWTQKF</sequence>
<dbReference type="GO" id="GO:0016020">
    <property type="term" value="C:membrane"/>
    <property type="evidence" value="ECO:0007669"/>
    <property type="project" value="UniProtKB-SubCell"/>
</dbReference>
<dbReference type="PROSITE" id="PS50837">
    <property type="entry name" value="NACHT"/>
    <property type="match status" value="1"/>
</dbReference>
<accession>A0ABD1J1Z7</accession>
<keyword evidence="5" id="KW-0677">Repeat</keyword>
<feature type="domain" description="NACHT" evidence="15">
    <location>
        <begin position="325"/>
        <end position="460"/>
    </location>
</feature>
<dbReference type="PANTHER" id="PTHR45690">
    <property type="entry name" value="NACHT, LRR AND PYD DOMAINS-CONTAINING PROTEIN 12"/>
    <property type="match status" value="1"/>
</dbReference>
<dbReference type="PROSITE" id="PS50835">
    <property type="entry name" value="IG_LIKE"/>
    <property type="match status" value="2"/>
</dbReference>
<dbReference type="FunFam" id="2.60.40.10:FF:000142">
    <property type="entry name" value="V-set domain-containing T-cell activation inhibitor 1"/>
    <property type="match status" value="1"/>
</dbReference>
<dbReference type="Pfam" id="PF17776">
    <property type="entry name" value="NLRC4_HD2"/>
    <property type="match status" value="1"/>
</dbReference>
<dbReference type="InterPro" id="IPR007111">
    <property type="entry name" value="NACHT_NTPase"/>
</dbReference>
<comment type="caution">
    <text evidence="16">The sequence shown here is derived from an EMBL/GenBank/DDBJ whole genome shotgun (WGS) entry which is preliminary data.</text>
</comment>
<dbReference type="SUPFAM" id="SSF52047">
    <property type="entry name" value="RNI-like"/>
    <property type="match status" value="1"/>
</dbReference>
<evidence type="ECO:0000256" key="11">
    <source>
        <dbReference type="ARBA" id="ARBA00023319"/>
    </source>
</evidence>
<feature type="chain" id="PRO_5044894981" evidence="13">
    <location>
        <begin position="20"/>
        <end position="1325"/>
    </location>
</feature>
<reference evidence="16 17" key="1">
    <citation type="submission" date="2024-09" db="EMBL/GenBank/DDBJ databases">
        <title>A chromosome-level genome assembly of Gray's grenadier anchovy, Coilia grayii.</title>
        <authorList>
            <person name="Fu Z."/>
        </authorList>
    </citation>
    <scope>NUCLEOTIDE SEQUENCE [LARGE SCALE GENOMIC DNA]</scope>
    <source>
        <strain evidence="16">G4</strain>
        <tissue evidence="16">Muscle</tissue>
    </source>
</reference>
<dbReference type="EMBL" id="JBHFQA010000020">
    <property type="protein sequence ID" value="KAL2080889.1"/>
    <property type="molecule type" value="Genomic_DNA"/>
</dbReference>
<dbReference type="GO" id="GO:1903037">
    <property type="term" value="P:regulation of leukocyte cell-cell adhesion"/>
    <property type="evidence" value="ECO:0007669"/>
    <property type="project" value="UniProtKB-ARBA"/>
</dbReference>
<evidence type="ECO:0000256" key="12">
    <source>
        <dbReference type="SAM" id="Phobius"/>
    </source>
</evidence>
<proteinExistence type="predicted"/>
<protein>
    <submittedName>
        <fullName evidence="16">Uncharacterized protein</fullName>
    </submittedName>
</protein>